<dbReference type="Proteomes" id="UP000001505">
    <property type="component" value="Chromosome"/>
</dbReference>
<accession>D6YUP4</accession>
<dbReference type="eggNOG" id="COG0639">
    <property type="taxonomic scope" value="Bacteria"/>
</dbReference>
<name>D6YUP4_WADCW</name>
<protein>
    <submittedName>
        <fullName evidence="2">Uncharacterized protein</fullName>
    </submittedName>
</protein>
<dbReference type="RefSeq" id="WP_013181582.1">
    <property type="nucleotide sequence ID" value="NC_014225.1"/>
</dbReference>
<evidence type="ECO:0000313" key="2">
    <source>
        <dbReference type="EMBL" id="ADI37855.1"/>
    </source>
</evidence>
<reference evidence="2 3" key="1">
    <citation type="journal article" date="2010" name="PLoS ONE">
        <title>The Waddlia genome: a window into chlamydial biology.</title>
        <authorList>
            <person name="Bertelli C."/>
            <person name="Collyn F."/>
            <person name="Croxatto A."/>
            <person name="Ruckert C."/>
            <person name="Polkinghorne A."/>
            <person name="Kebbi-Beghdadi C."/>
            <person name="Goesmann A."/>
            <person name="Vaughan L."/>
            <person name="Greub G."/>
        </authorList>
    </citation>
    <scope>NUCLEOTIDE SEQUENCE [LARGE SCALE GENOMIC DNA]</scope>
    <source>
        <strain evidence="3">ATCC VR-1470 / WSU 86-1044</strain>
    </source>
</reference>
<feature type="region of interest" description="Disordered" evidence="1">
    <location>
        <begin position="67"/>
        <end position="86"/>
    </location>
</feature>
<sequence length="86" mass="9825">MRLRIPNTTFENISHHCVKVDKVIVSTLPVGMDSPYKARFLDQADRAYILDVRPKVKDWTKKAITRKSGESVSEISEPVGIRETRV</sequence>
<dbReference type="KEGG" id="wch:wcw_0484"/>
<organism evidence="2 3">
    <name type="scientific">Waddlia chondrophila (strain ATCC VR-1470 / WSU 86-1044)</name>
    <dbReference type="NCBI Taxonomy" id="716544"/>
    <lineage>
        <taxon>Bacteria</taxon>
        <taxon>Pseudomonadati</taxon>
        <taxon>Chlamydiota</taxon>
        <taxon>Chlamydiia</taxon>
        <taxon>Parachlamydiales</taxon>
        <taxon>Waddliaceae</taxon>
        <taxon>Waddlia</taxon>
    </lineage>
</organism>
<gene>
    <name evidence="2" type="ordered locus">wcw_0484</name>
</gene>
<proteinExistence type="predicted"/>
<dbReference type="STRING" id="716544.wcw_0484"/>
<evidence type="ECO:0000256" key="1">
    <source>
        <dbReference type="SAM" id="MobiDB-lite"/>
    </source>
</evidence>
<dbReference type="EMBL" id="CP001928">
    <property type="protein sequence ID" value="ADI37855.1"/>
    <property type="molecule type" value="Genomic_DNA"/>
</dbReference>
<evidence type="ECO:0000313" key="3">
    <source>
        <dbReference type="Proteomes" id="UP000001505"/>
    </source>
</evidence>
<keyword evidence="3" id="KW-1185">Reference proteome</keyword>
<dbReference type="OrthoDB" id="5777at204428"/>
<dbReference type="HOGENOM" id="CLU_2497059_0_0_0"/>
<dbReference type="AlphaFoldDB" id="D6YUP4"/>